<keyword evidence="3" id="KW-1185">Reference proteome</keyword>
<feature type="region of interest" description="Disordered" evidence="1">
    <location>
        <begin position="1"/>
        <end position="36"/>
    </location>
</feature>
<dbReference type="EMBL" id="JBBNAF010000002">
    <property type="protein sequence ID" value="KAK9163200.1"/>
    <property type="molecule type" value="Genomic_DNA"/>
</dbReference>
<protein>
    <submittedName>
        <fullName evidence="2">Uncharacterized protein</fullName>
    </submittedName>
</protein>
<dbReference type="Proteomes" id="UP001420932">
    <property type="component" value="Unassembled WGS sequence"/>
</dbReference>
<reference evidence="2 3" key="1">
    <citation type="submission" date="2024-01" db="EMBL/GenBank/DDBJ databases">
        <title>Genome assemblies of Stephania.</title>
        <authorList>
            <person name="Yang L."/>
        </authorList>
    </citation>
    <scope>NUCLEOTIDE SEQUENCE [LARGE SCALE GENOMIC DNA]</scope>
    <source>
        <strain evidence="2">YNDBR</strain>
        <tissue evidence="2">Leaf</tissue>
    </source>
</reference>
<proteinExistence type="predicted"/>
<comment type="caution">
    <text evidence="2">The sequence shown here is derived from an EMBL/GenBank/DDBJ whole genome shotgun (WGS) entry which is preliminary data.</text>
</comment>
<accession>A0AAP0L4Y6</accession>
<name>A0AAP0L4Y6_9MAGN</name>
<evidence type="ECO:0000313" key="3">
    <source>
        <dbReference type="Proteomes" id="UP001420932"/>
    </source>
</evidence>
<evidence type="ECO:0000256" key="1">
    <source>
        <dbReference type="SAM" id="MobiDB-lite"/>
    </source>
</evidence>
<organism evidence="2 3">
    <name type="scientific">Stephania yunnanensis</name>
    <dbReference type="NCBI Taxonomy" id="152371"/>
    <lineage>
        <taxon>Eukaryota</taxon>
        <taxon>Viridiplantae</taxon>
        <taxon>Streptophyta</taxon>
        <taxon>Embryophyta</taxon>
        <taxon>Tracheophyta</taxon>
        <taxon>Spermatophyta</taxon>
        <taxon>Magnoliopsida</taxon>
        <taxon>Ranunculales</taxon>
        <taxon>Menispermaceae</taxon>
        <taxon>Menispermoideae</taxon>
        <taxon>Cissampelideae</taxon>
        <taxon>Stephania</taxon>
    </lineage>
</organism>
<sequence length="80" mass="8741">MAFGGRPIHHFSGDISTPMANPCESGDASASSSQPPTLQTIYRGYLTGYRLRDKIVDLQLIDVDISQWAKMQTEVCAHTG</sequence>
<evidence type="ECO:0000313" key="2">
    <source>
        <dbReference type="EMBL" id="KAK9163200.1"/>
    </source>
</evidence>
<dbReference type="AlphaFoldDB" id="A0AAP0L4Y6"/>
<gene>
    <name evidence="2" type="ORF">Syun_004102</name>
</gene>